<sequence>MMKTDILFSSPRLRFSRAQQQAVLAWGRDLGAKNVPSLHALHKFQAEALEAVGNPTVKVQAVSGNVFYMNEATHTIAKDYAHPDIRLLIHVYPELTPNAASEVWQARKWLYDAPDDVLTPMVREWDKDYYVKELVYCKDQTWLIPTRFFEHAQSKHAVGWLVEQTAVRLQITLAVLSLMDSIIRTDSKSPRRKS</sequence>
<reference evidence="1 2" key="1">
    <citation type="journal article" date="2019" name="Nat. Ecol. Evol.">
        <title>Megaphylogeny resolves global patterns of mushroom evolution.</title>
        <authorList>
            <person name="Varga T."/>
            <person name="Krizsan K."/>
            <person name="Foldi C."/>
            <person name="Dima B."/>
            <person name="Sanchez-Garcia M."/>
            <person name="Sanchez-Ramirez S."/>
            <person name="Szollosi G.J."/>
            <person name="Szarkandi J.G."/>
            <person name="Papp V."/>
            <person name="Albert L."/>
            <person name="Andreopoulos W."/>
            <person name="Angelini C."/>
            <person name="Antonin V."/>
            <person name="Barry K.W."/>
            <person name="Bougher N.L."/>
            <person name="Buchanan P."/>
            <person name="Buyck B."/>
            <person name="Bense V."/>
            <person name="Catcheside P."/>
            <person name="Chovatia M."/>
            <person name="Cooper J."/>
            <person name="Damon W."/>
            <person name="Desjardin D."/>
            <person name="Finy P."/>
            <person name="Geml J."/>
            <person name="Haridas S."/>
            <person name="Hughes K."/>
            <person name="Justo A."/>
            <person name="Karasinski D."/>
            <person name="Kautmanova I."/>
            <person name="Kiss B."/>
            <person name="Kocsube S."/>
            <person name="Kotiranta H."/>
            <person name="LaButti K.M."/>
            <person name="Lechner B.E."/>
            <person name="Liimatainen K."/>
            <person name="Lipzen A."/>
            <person name="Lukacs Z."/>
            <person name="Mihaltcheva S."/>
            <person name="Morgado L.N."/>
            <person name="Niskanen T."/>
            <person name="Noordeloos M.E."/>
            <person name="Ohm R.A."/>
            <person name="Ortiz-Santana B."/>
            <person name="Ovrebo C."/>
            <person name="Racz N."/>
            <person name="Riley R."/>
            <person name="Savchenko A."/>
            <person name="Shiryaev A."/>
            <person name="Soop K."/>
            <person name="Spirin V."/>
            <person name="Szebenyi C."/>
            <person name="Tomsovsky M."/>
            <person name="Tulloss R.E."/>
            <person name="Uehling J."/>
            <person name="Grigoriev I.V."/>
            <person name="Vagvolgyi C."/>
            <person name="Papp T."/>
            <person name="Martin F.M."/>
            <person name="Miettinen O."/>
            <person name="Hibbett D.S."/>
            <person name="Nagy L.G."/>
        </authorList>
    </citation>
    <scope>NUCLEOTIDE SEQUENCE [LARGE SCALE GENOMIC DNA]</scope>
    <source>
        <strain evidence="1 2">OMC1185</strain>
    </source>
</reference>
<keyword evidence="2" id="KW-1185">Reference proteome</keyword>
<dbReference type="EMBL" id="ML213539">
    <property type="protein sequence ID" value="TFK45607.1"/>
    <property type="molecule type" value="Genomic_DNA"/>
</dbReference>
<proteinExistence type="predicted"/>
<dbReference type="Proteomes" id="UP000305948">
    <property type="component" value="Unassembled WGS sequence"/>
</dbReference>
<evidence type="ECO:0000313" key="1">
    <source>
        <dbReference type="EMBL" id="TFK45607.1"/>
    </source>
</evidence>
<dbReference type="OrthoDB" id="2802106at2759"/>
<dbReference type="AlphaFoldDB" id="A0A5C3ML48"/>
<evidence type="ECO:0000313" key="2">
    <source>
        <dbReference type="Proteomes" id="UP000305948"/>
    </source>
</evidence>
<protein>
    <submittedName>
        <fullName evidence="1">Uncharacterized protein</fullName>
    </submittedName>
</protein>
<organism evidence="1 2">
    <name type="scientific">Heliocybe sulcata</name>
    <dbReference type="NCBI Taxonomy" id="5364"/>
    <lineage>
        <taxon>Eukaryota</taxon>
        <taxon>Fungi</taxon>
        <taxon>Dikarya</taxon>
        <taxon>Basidiomycota</taxon>
        <taxon>Agaricomycotina</taxon>
        <taxon>Agaricomycetes</taxon>
        <taxon>Gloeophyllales</taxon>
        <taxon>Gloeophyllaceae</taxon>
        <taxon>Heliocybe</taxon>
    </lineage>
</organism>
<gene>
    <name evidence="1" type="ORF">OE88DRAFT_1639656</name>
</gene>
<accession>A0A5C3ML48</accession>
<name>A0A5C3ML48_9AGAM</name>